<evidence type="ECO:0000259" key="2">
    <source>
        <dbReference type="Pfam" id="PF01683"/>
    </source>
</evidence>
<reference evidence="3" key="2">
    <citation type="submission" date="2007-04" db="EMBL/GenBank/DDBJ databases">
        <title>The genome of the human body louse.</title>
        <authorList>
            <consortium name="The Human Body Louse Genome Consortium"/>
            <person name="Kirkness E."/>
            <person name="Walenz B."/>
            <person name="Hass B."/>
            <person name="Bruggner R."/>
            <person name="Strausberg R."/>
        </authorList>
    </citation>
    <scope>NUCLEOTIDE SEQUENCE</scope>
    <source>
        <strain evidence="3">USDA</strain>
    </source>
</reference>
<name>E0VYZ1_PEDHC</name>
<proteinExistence type="predicted"/>
<evidence type="ECO:0000313" key="3">
    <source>
        <dbReference type="EMBL" id="EEB18597.1"/>
    </source>
</evidence>
<protein>
    <recommendedName>
        <fullName evidence="2">EB domain-containing protein</fullName>
    </recommendedName>
</protein>
<dbReference type="EMBL" id="DS235848">
    <property type="protein sequence ID" value="EEB18597.1"/>
    <property type="molecule type" value="Genomic_DNA"/>
</dbReference>
<sequence length="366" mass="40542">MRGVNENEPPPPQVFFRLIYVSLQLGTYLGGPCEYSCSDKLIHVICDEKKKTCECEDKYPVEIGIMRGCEKPKQLGDQCFYAQTCSFFDPNAICTQIHHNAICQCKPGFHTVALRKGVRKVFCTEDVVVVSADLPTLLGVATGIAVLTGLLCFVLRLFSGNRYPPTRHYANANLAPPLLFSSDNQWINGIPLTVQNRPSSRSSSCQRSTMSLAQYPRNKGVLVPPSRAGAARAAAILLIPCQLQASSRQNDLEVVHNNNNNNNDEDVEDVEENDLCFFGFFLGFSGSRKQSLTSVHSTTSSQRSYSYSARRFEQENQQKEQRAAMRAAREEAAKMAALPTPSSLSTEDLLLIPSKISITIGTDRIY</sequence>
<evidence type="ECO:0000256" key="1">
    <source>
        <dbReference type="SAM" id="Phobius"/>
    </source>
</evidence>
<dbReference type="eggNOG" id="ENOG502RYXM">
    <property type="taxonomic scope" value="Eukaryota"/>
</dbReference>
<dbReference type="AlphaFoldDB" id="E0VYZ1"/>
<keyword evidence="5" id="KW-1185">Reference proteome</keyword>
<accession>E0VYZ1</accession>
<dbReference type="CTD" id="8231717"/>
<reference evidence="4" key="3">
    <citation type="submission" date="2020-05" db="UniProtKB">
        <authorList>
            <consortium name="EnsemblMetazoa"/>
        </authorList>
    </citation>
    <scope>IDENTIFICATION</scope>
    <source>
        <strain evidence="4">USDA</strain>
    </source>
</reference>
<dbReference type="VEuPathDB" id="VectorBase:PHUM522130"/>
<dbReference type="KEGG" id="phu:Phum_PHUM522130"/>
<dbReference type="EMBL" id="AAZO01006339">
    <property type="status" value="NOT_ANNOTATED_CDS"/>
    <property type="molecule type" value="Genomic_DNA"/>
</dbReference>
<organism>
    <name type="scientific">Pediculus humanus subsp. corporis</name>
    <name type="common">Body louse</name>
    <dbReference type="NCBI Taxonomy" id="121224"/>
    <lineage>
        <taxon>Eukaryota</taxon>
        <taxon>Metazoa</taxon>
        <taxon>Ecdysozoa</taxon>
        <taxon>Arthropoda</taxon>
        <taxon>Hexapoda</taxon>
        <taxon>Insecta</taxon>
        <taxon>Pterygota</taxon>
        <taxon>Neoptera</taxon>
        <taxon>Paraneoptera</taxon>
        <taxon>Psocodea</taxon>
        <taxon>Troctomorpha</taxon>
        <taxon>Phthiraptera</taxon>
        <taxon>Anoplura</taxon>
        <taxon>Pediculidae</taxon>
        <taxon>Pediculus</taxon>
    </lineage>
</organism>
<dbReference type="Proteomes" id="UP000009046">
    <property type="component" value="Unassembled WGS sequence"/>
</dbReference>
<evidence type="ECO:0000313" key="4">
    <source>
        <dbReference type="EnsemblMetazoa" id="PHUM522130-PA"/>
    </source>
</evidence>
<feature type="transmembrane region" description="Helical" evidence="1">
    <location>
        <begin position="137"/>
        <end position="158"/>
    </location>
</feature>
<dbReference type="RefSeq" id="XP_002431335.1">
    <property type="nucleotide sequence ID" value="XM_002431290.1"/>
</dbReference>
<feature type="domain" description="EB" evidence="2">
    <location>
        <begin position="67"/>
        <end position="111"/>
    </location>
</feature>
<dbReference type="OrthoDB" id="6345081at2759"/>
<dbReference type="InParanoid" id="E0VYZ1"/>
<evidence type="ECO:0000313" key="5">
    <source>
        <dbReference type="Proteomes" id="UP000009046"/>
    </source>
</evidence>
<dbReference type="GeneID" id="8231717"/>
<dbReference type="HOGENOM" id="CLU_757169_0_0_1"/>
<reference evidence="3" key="1">
    <citation type="submission" date="2007-04" db="EMBL/GenBank/DDBJ databases">
        <title>Annotation of Pediculus humanus corporis strain USDA.</title>
        <authorList>
            <person name="Kirkness E."/>
            <person name="Hannick L."/>
            <person name="Hass B."/>
            <person name="Bruggner R."/>
            <person name="Lawson D."/>
            <person name="Bidwell S."/>
            <person name="Joardar V."/>
            <person name="Caler E."/>
            <person name="Walenz B."/>
            <person name="Inman J."/>
            <person name="Schobel S."/>
            <person name="Galinsky K."/>
            <person name="Amedeo P."/>
            <person name="Strausberg R."/>
        </authorList>
    </citation>
    <scope>NUCLEOTIDE SEQUENCE</scope>
    <source>
        <strain evidence="3">USDA</strain>
    </source>
</reference>
<gene>
    <name evidence="4" type="primary">8231717</name>
    <name evidence="3" type="ORF">Phum_PHUM522130</name>
</gene>
<dbReference type="InterPro" id="IPR006149">
    <property type="entry name" value="EB_dom"/>
</dbReference>
<keyword evidence="1" id="KW-0812">Transmembrane</keyword>
<keyword evidence="1" id="KW-0472">Membrane</keyword>
<dbReference type="Pfam" id="PF01683">
    <property type="entry name" value="EB"/>
    <property type="match status" value="1"/>
</dbReference>
<dbReference type="EnsemblMetazoa" id="PHUM522130-RA">
    <property type="protein sequence ID" value="PHUM522130-PA"/>
    <property type="gene ID" value="PHUM522130"/>
</dbReference>
<keyword evidence="1" id="KW-1133">Transmembrane helix</keyword>
<dbReference type="STRING" id="121224.E0VYZ1"/>